<proteinExistence type="predicted"/>
<name>A0A078GQI5_BRANA</name>
<reference evidence="1 2" key="1">
    <citation type="journal article" date="2014" name="Science">
        <title>Plant genetics. Early allopolyploid evolution in the post-Neolithic Brassica napus oilseed genome.</title>
        <authorList>
            <person name="Chalhoub B."/>
            <person name="Denoeud F."/>
            <person name="Liu S."/>
            <person name="Parkin I.A."/>
            <person name="Tang H."/>
            <person name="Wang X."/>
            <person name="Chiquet J."/>
            <person name="Belcram H."/>
            <person name="Tong C."/>
            <person name="Samans B."/>
            <person name="Correa M."/>
            <person name="Da Silva C."/>
            <person name="Just J."/>
            <person name="Falentin C."/>
            <person name="Koh C.S."/>
            <person name="Le Clainche I."/>
            <person name="Bernard M."/>
            <person name="Bento P."/>
            <person name="Noel B."/>
            <person name="Labadie K."/>
            <person name="Alberti A."/>
            <person name="Charles M."/>
            <person name="Arnaud D."/>
            <person name="Guo H."/>
            <person name="Daviaud C."/>
            <person name="Alamery S."/>
            <person name="Jabbari K."/>
            <person name="Zhao M."/>
            <person name="Edger P.P."/>
            <person name="Chelaifa H."/>
            <person name="Tack D."/>
            <person name="Lassalle G."/>
            <person name="Mestiri I."/>
            <person name="Schnel N."/>
            <person name="Le Paslier M.C."/>
            <person name="Fan G."/>
            <person name="Renault V."/>
            <person name="Bayer P.E."/>
            <person name="Golicz A.A."/>
            <person name="Manoli S."/>
            <person name="Lee T.H."/>
            <person name="Thi V.H."/>
            <person name="Chalabi S."/>
            <person name="Hu Q."/>
            <person name="Fan C."/>
            <person name="Tollenaere R."/>
            <person name="Lu Y."/>
            <person name="Battail C."/>
            <person name="Shen J."/>
            <person name="Sidebottom C.H."/>
            <person name="Wang X."/>
            <person name="Canaguier A."/>
            <person name="Chauveau A."/>
            <person name="Berard A."/>
            <person name="Deniot G."/>
            <person name="Guan M."/>
            <person name="Liu Z."/>
            <person name="Sun F."/>
            <person name="Lim Y.P."/>
            <person name="Lyons E."/>
            <person name="Town C.D."/>
            <person name="Bancroft I."/>
            <person name="Wang X."/>
            <person name="Meng J."/>
            <person name="Ma J."/>
            <person name="Pires J.C."/>
            <person name="King G.J."/>
            <person name="Brunel D."/>
            <person name="Delourme R."/>
            <person name="Renard M."/>
            <person name="Aury J.M."/>
            <person name="Adams K.L."/>
            <person name="Batley J."/>
            <person name="Snowdon R.J."/>
            <person name="Tost J."/>
            <person name="Edwards D."/>
            <person name="Zhou Y."/>
            <person name="Hua W."/>
            <person name="Sharpe A.G."/>
            <person name="Paterson A.H."/>
            <person name="Guan C."/>
            <person name="Wincker P."/>
        </authorList>
    </citation>
    <scope>NUCLEOTIDE SEQUENCE [LARGE SCALE GENOMIC DNA]</scope>
    <source>
        <strain evidence="2">cv. Darmor-bzh</strain>
    </source>
</reference>
<dbReference type="AlphaFoldDB" id="A0A078GQI5"/>
<dbReference type="Gene3D" id="3.40.50.2000">
    <property type="entry name" value="Glycogen Phosphorylase B"/>
    <property type="match status" value="1"/>
</dbReference>
<dbReference type="Gramene" id="CDY28800">
    <property type="protein sequence ID" value="CDY28800"/>
    <property type="gene ID" value="GSBRNA2T00041452001"/>
</dbReference>
<keyword evidence="2" id="KW-1185">Reference proteome</keyword>
<organism evidence="1 2">
    <name type="scientific">Brassica napus</name>
    <name type="common">Rape</name>
    <dbReference type="NCBI Taxonomy" id="3708"/>
    <lineage>
        <taxon>Eukaryota</taxon>
        <taxon>Viridiplantae</taxon>
        <taxon>Streptophyta</taxon>
        <taxon>Embryophyta</taxon>
        <taxon>Tracheophyta</taxon>
        <taxon>Spermatophyta</taxon>
        <taxon>Magnoliopsida</taxon>
        <taxon>eudicotyledons</taxon>
        <taxon>Gunneridae</taxon>
        <taxon>Pentapetalae</taxon>
        <taxon>rosids</taxon>
        <taxon>malvids</taxon>
        <taxon>Brassicales</taxon>
        <taxon>Brassicaceae</taxon>
        <taxon>Brassiceae</taxon>
        <taxon>Brassica</taxon>
    </lineage>
</organism>
<dbReference type="SUPFAM" id="SSF53756">
    <property type="entry name" value="UDP-Glycosyltransferase/glycogen phosphorylase"/>
    <property type="match status" value="1"/>
</dbReference>
<evidence type="ECO:0000313" key="1">
    <source>
        <dbReference type="EMBL" id="CDY28800.1"/>
    </source>
</evidence>
<sequence length="52" mass="6355">MVQKYHAFMFPWFAFGHMIPYLHLANKLAEKAVTPPKQRRFKKRYQKGFRRG</sequence>
<protein>
    <submittedName>
        <fullName evidence="1">BnaA02g09920D protein</fullName>
    </submittedName>
</protein>
<dbReference type="EMBL" id="LK032226">
    <property type="protein sequence ID" value="CDY28800.1"/>
    <property type="molecule type" value="Genomic_DNA"/>
</dbReference>
<accession>A0A078GQI5</accession>
<evidence type="ECO:0000313" key="2">
    <source>
        <dbReference type="Proteomes" id="UP000028999"/>
    </source>
</evidence>
<dbReference type="PaxDb" id="3708-A0A078GQI5"/>
<gene>
    <name evidence="1" type="primary">BnaA02g09920D</name>
    <name evidence="1" type="ORF">GSBRNA2T00041452001</name>
</gene>
<dbReference type="Proteomes" id="UP000028999">
    <property type="component" value="Unassembled WGS sequence"/>
</dbReference>